<comment type="caution">
    <text evidence="1">The sequence shown here is derived from an EMBL/GenBank/DDBJ whole genome shotgun (WGS) entry which is preliminary data.</text>
</comment>
<keyword evidence="2" id="KW-1185">Reference proteome</keyword>
<dbReference type="PANTHER" id="PTHR46586">
    <property type="entry name" value="ANKYRIN REPEAT-CONTAINING PROTEIN"/>
    <property type="match status" value="1"/>
</dbReference>
<dbReference type="AlphaFoldDB" id="A0A9W6XJJ9"/>
<dbReference type="OrthoDB" id="98206at2759"/>
<evidence type="ECO:0000313" key="1">
    <source>
        <dbReference type="EMBL" id="GMF39860.1"/>
    </source>
</evidence>
<proteinExistence type="predicted"/>
<protein>
    <submittedName>
        <fullName evidence="1">Unnamed protein product</fullName>
    </submittedName>
</protein>
<dbReference type="SUPFAM" id="SSF48403">
    <property type="entry name" value="Ankyrin repeat"/>
    <property type="match status" value="1"/>
</dbReference>
<dbReference type="EMBL" id="BSXW01001911">
    <property type="protein sequence ID" value="GMF39860.1"/>
    <property type="molecule type" value="Genomic_DNA"/>
</dbReference>
<organism evidence="1 2">
    <name type="scientific">Phytophthora lilii</name>
    <dbReference type="NCBI Taxonomy" id="2077276"/>
    <lineage>
        <taxon>Eukaryota</taxon>
        <taxon>Sar</taxon>
        <taxon>Stramenopiles</taxon>
        <taxon>Oomycota</taxon>
        <taxon>Peronosporomycetes</taxon>
        <taxon>Peronosporales</taxon>
        <taxon>Peronosporaceae</taxon>
        <taxon>Phytophthora</taxon>
    </lineage>
</organism>
<dbReference type="InterPro" id="IPR052050">
    <property type="entry name" value="SecEffector_AnkRepeat"/>
</dbReference>
<dbReference type="Gene3D" id="1.25.40.20">
    <property type="entry name" value="Ankyrin repeat-containing domain"/>
    <property type="match status" value="1"/>
</dbReference>
<dbReference type="PANTHER" id="PTHR46586:SF3">
    <property type="entry name" value="ANKYRIN REPEAT-CONTAINING PROTEIN"/>
    <property type="match status" value="1"/>
</dbReference>
<evidence type="ECO:0000313" key="2">
    <source>
        <dbReference type="Proteomes" id="UP001165083"/>
    </source>
</evidence>
<accession>A0A9W6XJJ9</accession>
<dbReference type="Proteomes" id="UP001165083">
    <property type="component" value="Unassembled WGS sequence"/>
</dbReference>
<dbReference type="InterPro" id="IPR036770">
    <property type="entry name" value="Ankyrin_rpt-contain_sf"/>
</dbReference>
<gene>
    <name evidence="1" type="ORF">Plil01_001638900</name>
</gene>
<reference evidence="1" key="1">
    <citation type="submission" date="2023-04" db="EMBL/GenBank/DDBJ databases">
        <title>Phytophthora lilii NBRC 32176.</title>
        <authorList>
            <person name="Ichikawa N."/>
            <person name="Sato H."/>
            <person name="Tonouchi N."/>
        </authorList>
    </citation>
    <scope>NUCLEOTIDE SEQUENCE</scope>
    <source>
        <strain evidence="1">NBRC 32176</strain>
    </source>
</reference>
<name>A0A9W6XJJ9_9STRA</name>
<sequence length="322" mass="35472">MGRLTSKRVFVQSEGAKIWPESCNSNVICDLSFAVPPFQLHVVALVLRQHPTIAASLPPVANATCDESCRRARRCGHGGFEVPSEVVTAAVTKGHFMVLKFLLDNDAGRECNHEVKDVILMEEQWKDSVPVMPAGWNGPSNAVRWGGRAILEATRAQFDSIAKWLCDNTPHQSDQEEMWEIIELAVNNGAVEFAEAIMPPNRKVLHYWHSDASLSAIKWMLDAGHGEHLRNNQDCASGVCRSVSKSGDLELTQPKGGSVEVVDFLFKKGFTDESATAMVNAAEQGHLHCMKWLLEHTSEYSYLNSATAAIEKAATNGYLEVL</sequence>